<proteinExistence type="predicted"/>
<evidence type="ECO:0000313" key="1">
    <source>
        <dbReference type="EMBL" id="KGN36828.1"/>
    </source>
</evidence>
<protein>
    <submittedName>
        <fullName evidence="1">Uncharacterized protein</fullName>
    </submittedName>
</protein>
<dbReference type="Proteomes" id="UP000030011">
    <property type="component" value="Unassembled WGS sequence"/>
</dbReference>
<dbReference type="RefSeq" id="WP_035906055.1">
    <property type="nucleotide sequence ID" value="NZ_AVPK01000008.1"/>
</dbReference>
<organism evidence="1 2">
    <name type="scientific">Knoellia subterranea KCTC 19937</name>
    <dbReference type="NCBI Taxonomy" id="1385521"/>
    <lineage>
        <taxon>Bacteria</taxon>
        <taxon>Bacillati</taxon>
        <taxon>Actinomycetota</taxon>
        <taxon>Actinomycetes</taxon>
        <taxon>Micrococcales</taxon>
        <taxon>Intrasporangiaceae</taxon>
        <taxon>Knoellia</taxon>
    </lineage>
</organism>
<dbReference type="EMBL" id="AVPK01000008">
    <property type="protein sequence ID" value="KGN36828.1"/>
    <property type="molecule type" value="Genomic_DNA"/>
</dbReference>
<reference evidence="1 2" key="1">
    <citation type="submission" date="2013-08" db="EMBL/GenBank/DDBJ databases">
        <title>The genome sequence of Knoellia subterranea.</title>
        <authorList>
            <person name="Zhu W."/>
            <person name="Wang G."/>
        </authorList>
    </citation>
    <scope>NUCLEOTIDE SEQUENCE [LARGE SCALE GENOMIC DNA]</scope>
    <source>
        <strain evidence="1 2">KCTC 19937</strain>
    </source>
</reference>
<evidence type="ECO:0000313" key="2">
    <source>
        <dbReference type="Proteomes" id="UP000030011"/>
    </source>
</evidence>
<sequence length="65" mass="6785">MTRSFVVGLSMSWGFGLFLAGFALANFGPASALGLLGVTVMLGTYVCHTIAGWEERAAEASRAES</sequence>
<dbReference type="STRING" id="1385521.N803_16810"/>
<accession>A0A0A0JI77</accession>
<gene>
    <name evidence="1" type="ORF">N803_16810</name>
</gene>
<keyword evidence="2" id="KW-1185">Reference proteome</keyword>
<dbReference type="AlphaFoldDB" id="A0A0A0JI77"/>
<name>A0A0A0JI77_9MICO</name>
<comment type="caution">
    <text evidence="1">The sequence shown here is derived from an EMBL/GenBank/DDBJ whole genome shotgun (WGS) entry which is preliminary data.</text>
</comment>